<keyword evidence="2" id="KW-1133">Transmembrane helix</keyword>
<evidence type="ECO:0000313" key="3">
    <source>
        <dbReference type="EMBL" id="MDC8832535.1"/>
    </source>
</evidence>
<protein>
    <submittedName>
        <fullName evidence="3">BZIP transcription factor</fullName>
    </submittedName>
</protein>
<dbReference type="Proteomes" id="UP001218788">
    <property type="component" value="Unassembled WGS sequence"/>
</dbReference>
<organism evidence="3 4">
    <name type="scientific">Alteromonas gilva</name>
    <dbReference type="NCBI Taxonomy" id="2987522"/>
    <lineage>
        <taxon>Bacteria</taxon>
        <taxon>Pseudomonadati</taxon>
        <taxon>Pseudomonadota</taxon>
        <taxon>Gammaproteobacteria</taxon>
        <taxon>Alteromonadales</taxon>
        <taxon>Alteromonadaceae</taxon>
        <taxon>Alteromonas/Salinimonas group</taxon>
        <taxon>Alteromonas</taxon>
    </lineage>
</organism>
<accession>A0ABT5L641</accession>
<keyword evidence="2" id="KW-0812">Transmembrane</keyword>
<dbReference type="Pfam" id="PF20567">
    <property type="entry name" value="DUF6776"/>
    <property type="match status" value="1"/>
</dbReference>
<dbReference type="InterPro" id="IPR046703">
    <property type="entry name" value="DUF6776"/>
</dbReference>
<keyword evidence="4" id="KW-1185">Reference proteome</keyword>
<gene>
    <name evidence="3" type="ORF">OIK42_17415</name>
</gene>
<keyword evidence="2" id="KW-0472">Membrane</keyword>
<evidence type="ECO:0000256" key="2">
    <source>
        <dbReference type="SAM" id="Phobius"/>
    </source>
</evidence>
<evidence type="ECO:0000313" key="4">
    <source>
        <dbReference type="Proteomes" id="UP001218788"/>
    </source>
</evidence>
<reference evidence="3 4" key="1">
    <citation type="submission" date="2022-10" db="EMBL/GenBank/DDBJ databases">
        <title>Alteromonas sp. chi3 Genome sequencing.</title>
        <authorList>
            <person name="Park S."/>
        </authorList>
    </citation>
    <scope>NUCLEOTIDE SEQUENCE [LARGE SCALE GENOMIC DNA]</scope>
    <source>
        <strain evidence="4">chi3</strain>
    </source>
</reference>
<proteinExistence type="predicted"/>
<dbReference type="RefSeq" id="WP_273642361.1">
    <property type="nucleotide sequence ID" value="NZ_JAQQXP010000003.1"/>
</dbReference>
<sequence length="238" mass="26791">MHLSEIPQRLGQTRTIVLLGASLLGMLVFGFILANVERQRLLDKTAHLSHSVANLRAENEQLQTESNQLKVKLELAQLRSEQLKQDVVRLQEDIFNLQTDKAFYQHVVAPETTQDGFFIDGLELFATATEGYYRITMVLLQQRSVSAVVKGELAISVTGNDNGQHKVLSSATDGILPEGDMAYAFKYFQPVTLYLQLPQGFSPQSITLSTSVFQYKRLRGEYERIYSWQDILVSSSSS</sequence>
<name>A0ABT5L641_9ALTE</name>
<comment type="caution">
    <text evidence="3">The sequence shown here is derived from an EMBL/GenBank/DDBJ whole genome shotgun (WGS) entry which is preliminary data.</text>
</comment>
<feature type="coiled-coil region" evidence="1">
    <location>
        <begin position="45"/>
        <end position="100"/>
    </location>
</feature>
<keyword evidence="1" id="KW-0175">Coiled coil</keyword>
<feature type="transmembrane region" description="Helical" evidence="2">
    <location>
        <begin position="15"/>
        <end position="34"/>
    </location>
</feature>
<evidence type="ECO:0000256" key="1">
    <source>
        <dbReference type="SAM" id="Coils"/>
    </source>
</evidence>
<dbReference type="EMBL" id="JAQQXP010000003">
    <property type="protein sequence ID" value="MDC8832535.1"/>
    <property type="molecule type" value="Genomic_DNA"/>
</dbReference>